<dbReference type="NCBIfam" id="TIGR00407">
    <property type="entry name" value="proA"/>
    <property type="match status" value="1"/>
</dbReference>
<evidence type="ECO:0000313" key="9">
    <source>
        <dbReference type="EMBL" id="PMC58678.1"/>
    </source>
</evidence>
<dbReference type="SUPFAM" id="SSF53720">
    <property type="entry name" value="ALDH-like"/>
    <property type="match status" value="1"/>
</dbReference>
<dbReference type="InterPro" id="IPR012134">
    <property type="entry name" value="Glu-5-SA_DH"/>
</dbReference>
<comment type="subcellular location">
    <subcellularLocation>
        <location evidence="7">Cytoplasm</location>
    </subcellularLocation>
</comment>
<accession>A0A2N6SNM3</accession>
<comment type="similarity">
    <text evidence="7">Belongs to the gamma-glutamyl phosphate reductase family.</text>
</comment>
<organism evidence="9 10">
    <name type="scientific">Dolosicoccus paucivorans</name>
    <dbReference type="NCBI Taxonomy" id="84521"/>
    <lineage>
        <taxon>Bacteria</taxon>
        <taxon>Bacillati</taxon>
        <taxon>Bacillota</taxon>
        <taxon>Bacilli</taxon>
        <taxon>Lactobacillales</taxon>
        <taxon>Aerococcaceae</taxon>
        <taxon>Dolosicoccus</taxon>
    </lineage>
</organism>
<comment type="function">
    <text evidence="7">Catalyzes the NADPH-dependent reduction of L-glutamate 5-phosphate into L-glutamate 5-semialdehyde and phosphate. The product spontaneously undergoes cyclization to form 1-pyrroline-5-carboxylate.</text>
</comment>
<protein>
    <recommendedName>
        <fullName evidence="7">Gamma-glutamyl phosphate reductase</fullName>
        <shortName evidence="7">GPR</shortName>
        <ecNumber evidence="7">1.2.1.41</ecNumber>
    </recommendedName>
    <alternativeName>
        <fullName evidence="7">Glutamate-5-semialdehyde dehydrogenase</fullName>
    </alternativeName>
    <alternativeName>
        <fullName evidence="7">Glutamyl-gamma-semialdehyde dehydrogenase</fullName>
        <shortName evidence="7">GSA dehydrogenase</shortName>
    </alternativeName>
</protein>
<dbReference type="InterPro" id="IPR016162">
    <property type="entry name" value="Ald_DH_N"/>
</dbReference>
<comment type="caution">
    <text evidence="9">The sequence shown here is derived from an EMBL/GenBank/DDBJ whole genome shotgun (WGS) entry which is preliminary data.</text>
</comment>
<dbReference type="GO" id="GO:0050661">
    <property type="term" value="F:NADP binding"/>
    <property type="evidence" value="ECO:0007669"/>
    <property type="project" value="InterPro"/>
</dbReference>
<dbReference type="InterPro" id="IPR015590">
    <property type="entry name" value="Aldehyde_DH_dom"/>
</dbReference>
<dbReference type="GO" id="GO:0055129">
    <property type="term" value="P:L-proline biosynthetic process"/>
    <property type="evidence" value="ECO:0007669"/>
    <property type="project" value="UniProtKB-UniRule"/>
</dbReference>
<keyword evidence="10" id="KW-1185">Reference proteome</keyword>
<gene>
    <name evidence="7" type="primary">proA</name>
    <name evidence="9" type="ORF">CJ205_03140</name>
</gene>
<dbReference type="GO" id="GO:0004350">
    <property type="term" value="F:glutamate-5-semialdehyde dehydrogenase activity"/>
    <property type="evidence" value="ECO:0007669"/>
    <property type="project" value="UniProtKB-UniRule"/>
</dbReference>
<keyword evidence="7" id="KW-0963">Cytoplasm</keyword>
<feature type="domain" description="Aldehyde dehydrogenase" evidence="8">
    <location>
        <begin position="7"/>
        <end position="281"/>
    </location>
</feature>
<dbReference type="PANTHER" id="PTHR11063:SF8">
    <property type="entry name" value="DELTA-1-PYRROLINE-5-CARBOXYLATE SYNTHASE"/>
    <property type="match status" value="1"/>
</dbReference>
<dbReference type="Gene3D" id="3.40.605.10">
    <property type="entry name" value="Aldehyde Dehydrogenase, Chain A, domain 1"/>
    <property type="match status" value="1"/>
</dbReference>
<dbReference type="OrthoDB" id="9809970at2"/>
<dbReference type="Gene3D" id="3.40.309.10">
    <property type="entry name" value="Aldehyde Dehydrogenase, Chain A, domain 2"/>
    <property type="match status" value="1"/>
</dbReference>
<feature type="domain" description="Aldehyde dehydrogenase" evidence="8">
    <location>
        <begin position="319"/>
        <end position="406"/>
    </location>
</feature>
<dbReference type="InterPro" id="IPR020593">
    <property type="entry name" value="G-glutamylP_reductase_CS"/>
</dbReference>
<evidence type="ECO:0000313" key="10">
    <source>
        <dbReference type="Proteomes" id="UP000235682"/>
    </source>
</evidence>
<dbReference type="NCBIfam" id="NF001221">
    <property type="entry name" value="PRK00197.1"/>
    <property type="match status" value="1"/>
</dbReference>
<dbReference type="Proteomes" id="UP000235682">
    <property type="component" value="Unassembled WGS sequence"/>
</dbReference>
<evidence type="ECO:0000256" key="7">
    <source>
        <dbReference type="HAMAP-Rule" id="MF_00412"/>
    </source>
</evidence>
<dbReference type="PANTHER" id="PTHR11063">
    <property type="entry name" value="GLUTAMATE SEMIALDEHYDE DEHYDROGENASE"/>
    <property type="match status" value="1"/>
</dbReference>
<dbReference type="AlphaFoldDB" id="A0A2N6SNM3"/>
<dbReference type="GO" id="GO:0005737">
    <property type="term" value="C:cytoplasm"/>
    <property type="evidence" value="ECO:0007669"/>
    <property type="project" value="UniProtKB-SubCell"/>
</dbReference>
<dbReference type="FunFam" id="3.40.309.10:FF:000006">
    <property type="entry name" value="Gamma-glutamyl phosphate reductase"/>
    <property type="match status" value="1"/>
</dbReference>
<sequence length="416" mass="45178">MATYDLTKLGKNAKETARILRTLPSHAKNEALQAMADTLRNHEATILAANEKDVQNGKDNGLTNALIARLTLTAEKIEGMAQGIEKIIKLPDPLSQVADEWVNEDGLRITKRIIPLGVIGMIYESRPNVTSDASALCLKSGNAVILRGGSEAIHSNQAILNALQEGLAQTKVPKEAIQLIEDTSREVASEFMTMDDYLDCLIPRGGAGLIKAVSRQATVPVIETGVGNCHLYIHKAADLSKAHDIVMNAKLSYPSACNAVETLLVDRSIAADLLPRLEKELMQEGVVIKAVGSAKKHLTQSQEGNEEDLHQEYLDLELAVKLVDDYQEAVDHIEQYSTGHSDGIVTQDYSVAQDFMNDINSATVYVNASTRFTDGEVFGFGGEIGISTQKLHARGPMGLEALTSYKYTIQGDGHTR</sequence>
<dbReference type="InterPro" id="IPR000965">
    <property type="entry name" value="GPR_dom"/>
</dbReference>
<evidence type="ECO:0000259" key="8">
    <source>
        <dbReference type="Pfam" id="PF00171"/>
    </source>
</evidence>
<dbReference type="InterPro" id="IPR016163">
    <property type="entry name" value="Ald_DH_C"/>
</dbReference>
<keyword evidence="3 7" id="KW-0641">Proline biosynthesis</keyword>
<name>A0A2N6SNM3_9LACT</name>
<proteinExistence type="inferred from homology"/>
<reference evidence="9 10" key="1">
    <citation type="submission" date="2017-09" db="EMBL/GenBank/DDBJ databases">
        <title>Bacterial strain isolated from the female urinary microbiota.</title>
        <authorList>
            <person name="Thomas-White K."/>
            <person name="Kumar N."/>
            <person name="Forster S."/>
            <person name="Putonti C."/>
            <person name="Lawley T."/>
            <person name="Wolfe A.J."/>
        </authorList>
    </citation>
    <scope>NUCLEOTIDE SEQUENCE [LARGE SCALE GENOMIC DNA]</scope>
    <source>
        <strain evidence="9 10">UMB0852</strain>
    </source>
</reference>
<dbReference type="STRING" id="84521.SAMN04487994_102523"/>
<dbReference type="PIRSF" id="PIRSF000151">
    <property type="entry name" value="GPR"/>
    <property type="match status" value="1"/>
</dbReference>
<dbReference type="HAMAP" id="MF_00412">
    <property type="entry name" value="ProA"/>
    <property type="match status" value="1"/>
</dbReference>
<comment type="pathway">
    <text evidence="1 7">Amino-acid biosynthesis; L-proline biosynthesis; L-glutamate 5-semialdehyde from L-glutamate: step 2/2.</text>
</comment>
<keyword evidence="5 7" id="KW-0560">Oxidoreductase</keyword>
<dbReference type="EMBL" id="PNHE01000008">
    <property type="protein sequence ID" value="PMC58678.1"/>
    <property type="molecule type" value="Genomic_DNA"/>
</dbReference>
<dbReference type="CDD" id="cd07079">
    <property type="entry name" value="ALDH_F18-19_ProA-GPR"/>
    <property type="match status" value="1"/>
</dbReference>
<comment type="catalytic activity">
    <reaction evidence="6 7">
        <text>L-glutamate 5-semialdehyde + phosphate + NADP(+) = L-glutamyl 5-phosphate + NADPH + H(+)</text>
        <dbReference type="Rhea" id="RHEA:19541"/>
        <dbReference type="ChEBI" id="CHEBI:15378"/>
        <dbReference type="ChEBI" id="CHEBI:43474"/>
        <dbReference type="ChEBI" id="CHEBI:57783"/>
        <dbReference type="ChEBI" id="CHEBI:58066"/>
        <dbReference type="ChEBI" id="CHEBI:58274"/>
        <dbReference type="ChEBI" id="CHEBI:58349"/>
        <dbReference type="EC" id="1.2.1.41"/>
    </reaction>
</comment>
<dbReference type="Pfam" id="PF00171">
    <property type="entry name" value="Aldedh"/>
    <property type="match status" value="2"/>
</dbReference>
<dbReference type="UniPathway" id="UPA00098">
    <property type="reaction ID" value="UER00360"/>
</dbReference>
<evidence type="ECO:0000256" key="4">
    <source>
        <dbReference type="ARBA" id="ARBA00022857"/>
    </source>
</evidence>
<evidence type="ECO:0000256" key="3">
    <source>
        <dbReference type="ARBA" id="ARBA00022650"/>
    </source>
</evidence>
<dbReference type="EC" id="1.2.1.41" evidence="7"/>
<dbReference type="RefSeq" id="WP_102227771.1">
    <property type="nucleotide sequence ID" value="NZ_PNFY01000017.1"/>
</dbReference>
<evidence type="ECO:0000256" key="5">
    <source>
        <dbReference type="ARBA" id="ARBA00023002"/>
    </source>
</evidence>
<keyword evidence="2 7" id="KW-0028">Amino-acid biosynthesis</keyword>
<dbReference type="InterPro" id="IPR016161">
    <property type="entry name" value="Ald_DH/histidinol_DH"/>
</dbReference>
<evidence type="ECO:0000256" key="1">
    <source>
        <dbReference type="ARBA" id="ARBA00004985"/>
    </source>
</evidence>
<dbReference type="PROSITE" id="PS01223">
    <property type="entry name" value="PROA"/>
    <property type="match status" value="1"/>
</dbReference>
<evidence type="ECO:0000256" key="6">
    <source>
        <dbReference type="ARBA" id="ARBA00049024"/>
    </source>
</evidence>
<evidence type="ECO:0000256" key="2">
    <source>
        <dbReference type="ARBA" id="ARBA00022605"/>
    </source>
</evidence>
<keyword evidence="4 7" id="KW-0521">NADP</keyword>